<dbReference type="WBParaSite" id="ES5_v2.g14683.t1">
    <property type="protein sequence ID" value="ES5_v2.g14683.t1"/>
    <property type="gene ID" value="ES5_v2.g14683"/>
</dbReference>
<evidence type="ECO:0000313" key="1">
    <source>
        <dbReference type="Proteomes" id="UP000887579"/>
    </source>
</evidence>
<sequence>MSSSIDPGQLPKRPNTNSKINVEAQIPSKKSKTDTEGLFSLDQIMDEKMQKMKCEIEEKYEAKFEMFKKEVQRLSNDLLALKAMQENTVSPQQSPPADITANINNNENHPKWIVPEHNCNELYNKAGKQIVQFINEFLPKVCDYQDVFLDKIPADKWQELRAVVHYFWNVLPVNFDLAKEVRKERLNQRFVKTEQIKKHLEKFEGLIISKNGEIYECRWSQTRSKFLPMKAEPEIMANSIWGYPKKIKNDDLFIAICKKEKKLYTVALPTGETKFLRNLYRN</sequence>
<evidence type="ECO:0000313" key="2">
    <source>
        <dbReference type="WBParaSite" id="ES5_v2.g14683.t1"/>
    </source>
</evidence>
<proteinExistence type="predicted"/>
<dbReference type="Proteomes" id="UP000887579">
    <property type="component" value="Unplaced"/>
</dbReference>
<reference evidence="2" key="1">
    <citation type="submission" date="2022-11" db="UniProtKB">
        <authorList>
            <consortium name="WormBaseParasite"/>
        </authorList>
    </citation>
    <scope>IDENTIFICATION</scope>
</reference>
<name>A0AC34FC26_9BILA</name>
<organism evidence="1 2">
    <name type="scientific">Panagrolaimus sp. ES5</name>
    <dbReference type="NCBI Taxonomy" id="591445"/>
    <lineage>
        <taxon>Eukaryota</taxon>
        <taxon>Metazoa</taxon>
        <taxon>Ecdysozoa</taxon>
        <taxon>Nematoda</taxon>
        <taxon>Chromadorea</taxon>
        <taxon>Rhabditida</taxon>
        <taxon>Tylenchina</taxon>
        <taxon>Panagrolaimomorpha</taxon>
        <taxon>Panagrolaimoidea</taxon>
        <taxon>Panagrolaimidae</taxon>
        <taxon>Panagrolaimus</taxon>
    </lineage>
</organism>
<accession>A0AC34FC26</accession>
<protein>
    <submittedName>
        <fullName evidence="2">Uncharacterized protein</fullName>
    </submittedName>
</protein>